<accession>A0A8A4TPW9</accession>
<dbReference type="InterPro" id="IPR010610">
    <property type="entry name" value="EryCIII-like_C"/>
</dbReference>
<dbReference type="PANTHER" id="PTHR48050:SF13">
    <property type="entry name" value="STEROL 3-BETA-GLUCOSYLTRANSFERASE UGT80A2"/>
    <property type="match status" value="1"/>
</dbReference>
<dbReference type="RefSeq" id="WP_237381365.1">
    <property type="nucleotide sequence ID" value="NZ_CP071793.1"/>
</dbReference>
<dbReference type="KEGG" id="scor:J3U87_02090"/>
<evidence type="ECO:0000259" key="1">
    <source>
        <dbReference type="Pfam" id="PF06722"/>
    </source>
</evidence>
<dbReference type="InterPro" id="IPR002213">
    <property type="entry name" value="UDP_glucos_trans"/>
</dbReference>
<dbReference type="Pfam" id="PF06722">
    <property type="entry name" value="EryCIII-like_C"/>
    <property type="match status" value="1"/>
</dbReference>
<dbReference type="GO" id="GO:0008194">
    <property type="term" value="F:UDP-glycosyltransferase activity"/>
    <property type="evidence" value="ECO:0007669"/>
    <property type="project" value="InterPro"/>
</dbReference>
<dbReference type="AlphaFoldDB" id="A0A8A4TPW9"/>
<dbReference type="Proteomes" id="UP000663929">
    <property type="component" value="Chromosome"/>
</dbReference>
<dbReference type="EMBL" id="CP071793">
    <property type="protein sequence ID" value="QTD51234.1"/>
    <property type="molecule type" value="Genomic_DNA"/>
</dbReference>
<gene>
    <name evidence="2" type="ORF">J3U87_02090</name>
</gene>
<dbReference type="CDD" id="cd03784">
    <property type="entry name" value="GT1_Gtf-like"/>
    <property type="match status" value="1"/>
</dbReference>
<reference evidence="2" key="1">
    <citation type="submission" date="2021-03" db="EMBL/GenBank/DDBJ databases">
        <title>Acanthopleuribacteraceae sp. M133.</title>
        <authorList>
            <person name="Wang G."/>
        </authorList>
    </citation>
    <scope>NUCLEOTIDE SEQUENCE</scope>
    <source>
        <strain evidence="2">M133</strain>
    </source>
</reference>
<sequence length="449" mass="50559">MATIGFCVLPMSGPMNGSLPLAKRLRSRGHHVVFFGMPDCEAFVAPFGFEFLPIYADWFPKNHLELFRSGGKGPLTALLQHRRFIMHYRDYFKYLIRGGETSFLATMDQLNPDLVIIDGSIRPTWSLLAYRAGLPAMYLHTTMPPKQDPMRPPIFSTLQPGDPQIAKAWRKYYRQRFFLLKVQSAFGVGFDWIRYTRKLAARYGYPLEKLNDRAMFSVFLDFPEIILYPRDFEMPGPVADDVYHVAAPADEDRSEQAFPFECLDPNKPLIYASLGSIHANATFARTIRECAVKRPDLQWVLTTGKHLNIDQLAPIPANLTAVPFAPQLALLQRAAVMITHGGANSIRECIQHEVPMVVFPLTFDQPGTAARVVYHGLGLMGRIKGLQAESLLPSIDRVLDDPSFRAKLAAMNEAFRKSRESEAAVKVIEDRLASIMEMRNSGEVEVPVG</sequence>
<feature type="domain" description="Erythromycin biosynthesis protein CIII-like C-terminal" evidence="1">
    <location>
        <begin position="309"/>
        <end position="413"/>
    </location>
</feature>
<keyword evidence="3" id="KW-1185">Reference proteome</keyword>
<dbReference type="PANTHER" id="PTHR48050">
    <property type="entry name" value="STEROL 3-BETA-GLUCOSYLTRANSFERASE"/>
    <property type="match status" value="1"/>
</dbReference>
<dbReference type="SUPFAM" id="SSF53756">
    <property type="entry name" value="UDP-Glycosyltransferase/glycogen phosphorylase"/>
    <property type="match status" value="1"/>
</dbReference>
<proteinExistence type="predicted"/>
<name>A0A8A4TPW9_SULCO</name>
<dbReference type="Gene3D" id="3.40.50.2000">
    <property type="entry name" value="Glycogen Phosphorylase B"/>
    <property type="match status" value="2"/>
</dbReference>
<evidence type="ECO:0000313" key="3">
    <source>
        <dbReference type="Proteomes" id="UP000663929"/>
    </source>
</evidence>
<dbReference type="InterPro" id="IPR050426">
    <property type="entry name" value="Glycosyltransferase_28"/>
</dbReference>
<protein>
    <recommendedName>
        <fullName evidence="1">Erythromycin biosynthesis protein CIII-like C-terminal domain-containing protein</fullName>
    </recommendedName>
</protein>
<evidence type="ECO:0000313" key="2">
    <source>
        <dbReference type="EMBL" id="QTD51234.1"/>
    </source>
</evidence>
<organism evidence="2 3">
    <name type="scientific">Sulfidibacter corallicola</name>
    <dbReference type="NCBI Taxonomy" id="2818388"/>
    <lineage>
        <taxon>Bacteria</taxon>
        <taxon>Pseudomonadati</taxon>
        <taxon>Acidobacteriota</taxon>
        <taxon>Holophagae</taxon>
        <taxon>Acanthopleuribacterales</taxon>
        <taxon>Acanthopleuribacteraceae</taxon>
        <taxon>Sulfidibacter</taxon>
    </lineage>
</organism>
<dbReference type="GO" id="GO:0017000">
    <property type="term" value="P:antibiotic biosynthetic process"/>
    <property type="evidence" value="ECO:0007669"/>
    <property type="project" value="UniProtKB-ARBA"/>
</dbReference>
<dbReference type="GO" id="GO:0016758">
    <property type="term" value="F:hexosyltransferase activity"/>
    <property type="evidence" value="ECO:0007669"/>
    <property type="project" value="UniProtKB-ARBA"/>
</dbReference>